<dbReference type="InterPro" id="IPR002912">
    <property type="entry name" value="ACT_dom"/>
</dbReference>
<comment type="catalytic activity">
    <reaction evidence="7 8">
        <text>2 pyruvate + H(+) = (2S)-2-acetolactate + CO2</text>
        <dbReference type="Rhea" id="RHEA:25249"/>
        <dbReference type="ChEBI" id="CHEBI:15361"/>
        <dbReference type="ChEBI" id="CHEBI:15378"/>
        <dbReference type="ChEBI" id="CHEBI:16526"/>
        <dbReference type="ChEBI" id="CHEBI:58476"/>
        <dbReference type="EC" id="2.2.1.6"/>
    </reaction>
</comment>
<accession>A0A1Y3PLF8</accession>
<dbReference type="InterPro" id="IPR004789">
    <property type="entry name" value="Acetalactate_synth_ssu"/>
</dbReference>
<dbReference type="SUPFAM" id="SSF55021">
    <property type="entry name" value="ACT-like"/>
    <property type="match status" value="2"/>
</dbReference>
<comment type="subunit">
    <text evidence="4 8">Dimer of large and small chains.</text>
</comment>
<comment type="pathway">
    <text evidence="1 8">Amino-acid biosynthesis; L-isoleucine biosynthesis; L-isoleucine from 2-oxobutanoate: step 1/4.</text>
</comment>
<dbReference type="NCBIfam" id="TIGR00119">
    <property type="entry name" value="acolac_sm"/>
    <property type="match status" value="1"/>
</dbReference>
<sequence>MSNQQTHTISILVNDEPGVLARVAGLFGRRGYNIDSITVGGSEEPGLSRMIIVTRGDEHTIEQITKQLNKLIDVIKVQVLSDQAMVARELALIKVNVNPANRAEISGIIEPFRASVIDVGQTSLIIQVTGDQNKVNALIQLLKPYGIKEICRTGVSAMARGLAMVAVK</sequence>
<dbReference type="FunFam" id="3.30.70.1150:FF:000001">
    <property type="entry name" value="Acetolactate synthase small subunit"/>
    <property type="match status" value="1"/>
</dbReference>
<dbReference type="PANTHER" id="PTHR30239:SF0">
    <property type="entry name" value="ACETOLACTATE SYNTHASE SMALL SUBUNIT 1, CHLOROPLASTIC"/>
    <property type="match status" value="1"/>
</dbReference>
<evidence type="ECO:0000259" key="9">
    <source>
        <dbReference type="PROSITE" id="PS51671"/>
    </source>
</evidence>
<dbReference type="UniPathway" id="UPA00049">
    <property type="reaction ID" value="UER00059"/>
</dbReference>
<evidence type="ECO:0000256" key="8">
    <source>
        <dbReference type="RuleBase" id="RU368092"/>
    </source>
</evidence>
<evidence type="ECO:0000256" key="1">
    <source>
        <dbReference type="ARBA" id="ARBA00004974"/>
    </source>
</evidence>
<dbReference type="GO" id="GO:0005829">
    <property type="term" value="C:cytosol"/>
    <property type="evidence" value="ECO:0007669"/>
    <property type="project" value="TreeGrafter"/>
</dbReference>
<dbReference type="Proteomes" id="UP000196475">
    <property type="component" value="Unassembled WGS sequence"/>
</dbReference>
<evidence type="ECO:0000256" key="6">
    <source>
        <dbReference type="ARBA" id="ARBA00023304"/>
    </source>
</evidence>
<evidence type="ECO:0000256" key="2">
    <source>
        <dbReference type="ARBA" id="ARBA00005025"/>
    </source>
</evidence>
<dbReference type="NCBIfam" id="NF008864">
    <property type="entry name" value="PRK11895.1"/>
    <property type="match status" value="1"/>
</dbReference>
<comment type="similarity">
    <text evidence="3 8">Belongs to the acetolactate synthase small subunit family.</text>
</comment>
<dbReference type="GO" id="GO:0009097">
    <property type="term" value="P:isoleucine biosynthetic process"/>
    <property type="evidence" value="ECO:0007669"/>
    <property type="project" value="UniProtKB-UniRule"/>
</dbReference>
<dbReference type="GO" id="GO:1990610">
    <property type="term" value="F:acetolactate synthase regulator activity"/>
    <property type="evidence" value="ECO:0007669"/>
    <property type="project" value="UniProtKB-UniRule"/>
</dbReference>
<dbReference type="UniPathway" id="UPA00047">
    <property type="reaction ID" value="UER00055"/>
</dbReference>
<dbReference type="InterPro" id="IPR039557">
    <property type="entry name" value="AHAS_ACT"/>
</dbReference>
<dbReference type="InterPro" id="IPR019455">
    <property type="entry name" value="Acetolactate_synth_ssu_C"/>
</dbReference>
<comment type="function">
    <text evidence="8">Catalyzes the conversion of 2 pyruvate molecules into acetolactate in the first common step of the biosynthetic pathway of the branched-amino acids such as leucine, isoleucine, and valine.</text>
</comment>
<evidence type="ECO:0000256" key="4">
    <source>
        <dbReference type="ARBA" id="ARBA00011744"/>
    </source>
</evidence>
<evidence type="ECO:0000256" key="7">
    <source>
        <dbReference type="ARBA" id="ARBA00048670"/>
    </source>
</evidence>
<dbReference type="CDD" id="cd04878">
    <property type="entry name" value="ACT_AHAS"/>
    <property type="match status" value="1"/>
</dbReference>
<proteinExistence type="inferred from homology"/>
<comment type="pathway">
    <text evidence="2 8">Amino-acid biosynthesis; L-valine biosynthesis; L-valine from pyruvate: step 1/4.</text>
</comment>
<evidence type="ECO:0000313" key="10">
    <source>
        <dbReference type="EMBL" id="OUM88173.1"/>
    </source>
</evidence>
<dbReference type="Gene3D" id="3.30.70.1150">
    <property type="entry name" value="ACT-like. Chain A, domain 2"/>
    <property type="match status" value="1"/>
</dbReference>
<name>A0A1Y3PLF8_9BACI</name>
<dbReference type="AlphaFoldDB" id="A0A1Y3PLF8"/>
<feature type="domain" description="ACT" evidence="9">
    <location>
        <begin position="8"/>
        <end position="82"/>
    </location>
</feature>
<gene>
    <name evidence="10" type="ORF">BAA01_08720</name>
</gene>
<comment type="caution">
    <text evidence="10">The sequence shown here is derived from an EMBL/GenBank/DDBJ whole genome shotgun (WGS) entry which is preliminary data.</text>
</comment>
<dbReference type="InterPro" id="IPR045865">
    <property type="entry name" value="ACT-like_dom_sf"/>
</dbReference>
<organism evidence="10 11">
    <name type="scientific">Bacillus thermozeamaize</name>
    <dbReference type="NCBI Taxonomy" id="230954"/>
    <lineage>
        <taxon>Bacteria</taxon>
        <taxon>Bacillati</taxon>
        <taxon>Bacillota</taxon>
        <taxon>Bacilli</taxon>
        <taxon>Bacillales</taxon>
        <taxon>Bacillaceae</taxon>
        <taxon>Bacillus</taxon>
    </lineage>
</organism>
<evidence type="ECO:0000313" key="11">
    <source>
        <dbReference type="Proteomes" id="UP000196475"/>
    </source>
</evidence>
<dbReference type="Gene3D" id="3.30.70.260">
    <property type="match status" value="1"/>
</dbReference>
<dbReference type="Pfam" id="PF10369">
    <property type="entry name" value="ALS_ss_C"/>
    <property type="match status" value="1"/>
</dbReference>
<dbReference type="InterPro" id="IPR054480">
    <property type="entry name" value="AHAS_small-like_ACT"/>
</dbReference>
<evidence type="ECO:0000256" key="3">
    <source>
        <dbReference type="ARBA" id="ARBA00006341"/>
    </source>
</evidence>
<dbReference type="EMBL" id="LZRT01000065">
    <property type="protein sequence ID" value="OUM88173.1"/>
    <property type="molecule type" value="Genomic_DNA"/>
</dbReference>
<dbReference type="FunFam" id="3.30.70.260:FF:000001">
    <property type="entry name" value="Acetolactate synthase, small subunit"/>
    <property type="match status" value="1"/>
</dbReference>
<keyword evidence="6 8" id="KW-0100">Branched-chain amino acid biosynthesis</keyword>
<dbReference type="Pfam" id="PF22629">
    <property type="entry name" value="ACT_AHAS_ss"/>
    <property type="match status" value="1"/>
</dbReference>
<keyword evidence="8" id="KW-0808">Transferase</keyword>
<keyword evidence="5 8" id="KW-0028">Amino-acid biosynthesis</keyword>
<dbReference type="InterPro" id="IPR027271">
    <property type="entry name" value="Acetolactate_synth/TF_NikR_C"/>
</dbReference>
<dbReference type="GO" id="GO:0009099">
    <property type="term" value="P:L-valine biosynthetic process"/>
    <property type="evidence" value="ECO:0007669"/>
    <property type="project" value="UniProtKB-UniRule"/>
</dbReference>
<protein>
    <recommendedName>
        <fullName evidence="8">Acetolactate synthase small subunit</fullName>
        <shortName evidence="8">AHAS</shortName>
        <shortName evidence="8">ALS</shortName>
        <ecNumber evidence="8">2.2.1.6</ecNumber>
    </recommendedName>
    <alternativeName>
        <fullName evidence="8">Acetohydroxy-acid synthase small subunit</fullName>
    </alternativeName>
</protein>
<evidence type="ECO:0000256" key="5">
    <source>
        <dbReference type="ARBA" id="ARBA00022605"/>
    </source>
</evidence>
<dbReference type="GO" id="GO:0003984">
    <property type="term" value="F:acetolactate synthase activity"/>
    <property type="evidence" value="ECO:0007669"/>
    <property type="project" value="UniProtKB-UniRule"/>
</dbReference>
<dbReference type="PROSITE" id="PS51671">
    <property type="entry name" value="ACT"/>
    <property type="match status" value="1"/>
</dbReference>
<dbReference type="EC" id="2.2.1.6" evidence="8"/>
<dbReference type="PANTHER" id="PTHR30239">
    <property type="entry name" value="ACETOLACTATE SYNTHASE SMALL SUBUNIT"/>
    <property type="match status" value="1"/>
</dbReference>
<reference evidence="11" key="1">
    <citation type="submission" date="2016-06" db="EMBL/GenBank/DDBJ databases">
        <authorList>
            <person name="Nascimento L."/>
            <person name="Pereira R.V."/>
            <person name="Martins L.F."/>
            <person name="Quaggio R.B."/>
            <person name="Silva A.M."/>
            <person name="Setubal J.C."/>
        </authorList>
    </citation>
    <scope>NUCLEOTIDE SEQUENCE [LARGE SCALE GENOMIC DNA]</scope>
</reference>